<sequence length="78" mass="9377">MMWLAEWLTRCPAILYWRVDRQFLRERVFESHRRRSRISWASAHFSFLDISLCPLFVNHVLYGVTLGKRQLAITLPLT</sequence>
<dbReference type="AlphaFoldDB" id="A0A1X7RPB4"/>
<dbReference type="EMBL" id="LT853694">
    <property type="protein sequence ID" value="SMQ49304.1"/>
    <property type="molecule type" value="Genomic_DNA"/>
</dbReference>
<proteinExistence type="predicted"/>
<gene>
    <name evidence="1" type="ORF">ZT3D7_G4455</name>
</gene>
<name>A0A1X7RPB4_ZYMT9</name>
<evidence type="ECO:0000313" key="1">
    <source>
        <dbReference type="EMBL" id="SMQ49304.1"/>
    </source>
</evidence>
<organism evidence="1 2">
    <name type="scientific">Zymoseptoria tritici (strain ST99CH_3D7)</name>
    <dbReference type="NCBI Taxonomy" id="1276538"/>
    <lineage>
        <taxon>Eukaryota</taxon>
        <taxon>Fungi</taxon>
        <taxon>Dikarya</taxon>
        <taxon>Ascomycota</taxon>
        <taxon>Pezizomycotina</taxon>
        <taxon>Dothideomycetes</taxon>
        <taxon>Dothideomycetidae</taxon>
        <taxon>Mycosphaerellales</taxon>
        <taxon>Mycosphaerellaceae</taxon>
        <taxon>Zymoseptoria</taxon>
    </lineage>
</organism>
<protein>
    <submittedName>
        <fullName evidence="1">Uncharacterized protein</fullName>
    </submittedName>
</protein>
<keyword evidence="2" id="KW-1185">Reference proteome</keyword>
<dbReference type="Proteomes" id="UP000215127">
    <property type="component" value="Chromosome 3"/>
</dbReference>
<accession>A0A1X7RPB4</accession>
<evidence type="ECO:0000313" key="2">
    <source>
        <dbReference type="Proteomes" id="UP000215127"/>
    </source>
</evidence>
<reference evidence="1 2" key="1">
    <citation type="submission" date="2016-06" db="EMBL/GenBank/DDBJ databases">
        <authorList>
            <person name="Kjaerup R.B."/>
            <person name="Dalgaard T.S."/>
            <person name="Juul-Madsen H.R."/>
        </authorList>
    </citation>
    <scope>NUCLEOTIDE SEQUENCE [LARGE SCALE GENOMIC DNA]</scope>
</reference>